<protein>
    <submittedName>
        <fullName evidence="2">Uncharacterized protein</fullName>
    </submittedName>
</protein>
<sequence>MERLVTCAEDVDCGEAGFVGASKMDGHVVTLTTFSAILSGLAICGAVRNTKVEAQIAFFNYLVYSGTGRKVHNIGKENFSATHTYNCLKEVVEEKFGDSDQSKSLRVKLGSFLANAGDRDGGRRQRAINSDNNIQNNNNNNNKNNNNSQ</sequence>
<keyword evidence="3" id="KW-1185">Reference proteome</keyword>
<dbReference type="AlphaFoldDB" id="A0AAV7IX05"/>
<comment type="caution">
    <text evidence="2">The sequence shown here is derived from an EMBL/GenBank/DDBJ whole genome shotgun (WGS) entry which is preliminary data.</text>
</comment>
<dbReference type="Proteomes" id="UP000826195">
    <property type="component" value="Unassembled WGS sequence"/>
</dbReference>
<evidence type="ECO:0000313" key="2">
    <source>
        <dbReference type="EMBL" id="KAH0561272.1"/>
    </source>
</evidence>
<dbReference type="EMBL" id="JAHXZJ010000374">
    <property type="protein sequence ID" value="KAH0561272.1"/>
    <property type="molecule type" value="Genomic_DNA"/>
</dbReference>
<evidence type="ECO:0000313" key="3">
    <source>
        <dbReference type="Proteomes" id="UP000826195"/>
    </source>
</evidence>
<gene>
    <name evidence="2" type="ORF">KQX54_015806</name>
</gene>
<evidence type="ECO:0000256" key="1">
    <source>
        <dbReference type="SAM" id="MobiDB-lite"/>
    </source>
</evidence>
<reference evidence="2 3" key="1">
    <citation type="journal article" date="2021" name="J. Hered.">
        <title>A chromosome-level genome assembly of the parasitoid wasp, Cotesia glomerata (Hymenoptera: Braconidae).</title>
        <authorList>
            <person name="Pinto B.J."/>
            <person name="Weis J.J."/>
            <person name="Gamble T."/>
            <person name="Ode P.J."/>
            <person name="Paul R."/>
            <person name="Zaspel J.M."/>
        </authorList>
    </citation>
    <scope>NUCLEOTIDE SEQUENCE [LARGE SCALE GENOMIC DNA]</scope>
    <source>
        <strain evidence="2">CgM1</strain>
    </source>
</reference>
<accession>A0AAV7IX05</accession>
<name>A0AAV7IX05_COTGL</name>
<feature type="region of interest" description="Disordered" evidence="1">
    <location>
        <begin position="118"/>
        <end position="149"/>
    </location>
</feature>
<proteinExistence type="predicted"/>
<feature type="compositionally biased region" description="Low complexity" evidence="1">
    <location>
        <begin position="129"/>
        <end position="149"/>
    </location>
</feature>
<organism evidence="2 3">
    <name type="scientific">Cotesia glomerata</name>
    <name type="common">Lepidopteran parasitic wasp</name>
    <name type="synonym">Apanteles glomeratus</name>
    <dbReference type="NCBI Taxonomy" id="32391"/>
    <lineage>
        <taxon>Eukaryota</taxon>
        <taxon>Metazoa</taxon>
        <taxon>Ecdysozoa</taxon>
        <taxon>Arthropoda</taxon>
        <taxon>Hexapoda</taxon>
        <taxon>Insecta</taxon>
        <taxon>Pterygota</taxon>
        <taxon>Neoptera</taxon>
        <taxon>Endopterygota</taxon>
        <taxon>Hymenoptera</taxon>
        <taxon>Apocrita</taxon>
        <taxon>Ichneumonoidea</taxon>
        <taxon>Braconidae</taxon>
        <taxon>Microgastrinae</taxon>
        <taxon>Cotesia</taxon>
    </lineage>
</organism>